<dbReference type="AlphaFoldDB" id="A0A7M7PUK1"/>
<proteinExistence type="predicted"/>
<evidence type="ECO:0000313" key="4">
    <source>
        <dbReference type="Proteomes" id="UP000007110"/>
    </source>
</evidence>
<dbReference type="SUPFAM" id="SSF48371">
    <property type="entry name" value="ARM repeat"/>
    <property type="match status" value="1"/>
</dbReference>
<feature type="region of interest" description="Disordered" evidence="1">
    <location>
        <begin position="1"/>
        <end position="53"/>
    </location>
</feature>
<dbReference type="Pfam" id="PF13676">
    <property type="entry name" value="TIR_2"/>
    <property type="match status" value="1"/>
</dbReference>
<dbReference type="InterPro" id="IPR011989">
    <property type="entry name" value="ARM-like"/>
</dbReference>
<protein>
    <recommendedName>
        <fullName evidence="2">TIR domain-containing protein</fullName>
    </recommendedName>
</protein>
<dbReference type="SUPFAM" id="SSF52200">
    <property type="entry name" value="Toll/Interleukin receptor TIR domain"/>
    <property type="match status" value="1"/>
</dbReference>
<reference evidence="3" key="2">
    <citation type="submission" date="2021-01" db="UniProtKB">
        <authorList>
            <consortium name="EnsemblMetazoa"/>
        </authorList>
    </citation>
    <scope>IDENTIFICATION</scope>
</reference>
<dbReference type="KEGG" id="spu:583612"/>
<dbReference type="EnsemblMetazoa" id="XM_030999641">
    <property type="protein sequence ID" value="XP_030855501"/>
    <property type="gene ID" value="LOC583612"/>
</dbReference>
<dbReference type="RefSeq" id="XP_030855501.1">
    <property type="nucleotide sequence ID" value="XM_030999641.1"/>
</dbReference>
<feature type="compositionally biased region" description="Basic and acidic residues" evidence="1">
    <location>
        <begin position="29"/>
        <end position="53"/>
    </location>
</feature>
<dbReference type="Gene3D" id="1.25.10.10">
    <property type="entry name" value="Leucine-rich Repeat Variant"/>
    <property type="match status" value="1"/>
</dbReference>
<dbReference type="InterPro" id="IPR000157">
    <property type="entry name" value="TIR_dom"/>
</dbReference>
<dbReference type="InterPro" id="IPR013761">
    <property type="entry name" value="SAM/pointed_sf"/>
</dbReference>
<dbReference type="PANTHER" id="PTHR46270:SF5">
    <property type="entry name" value="ADP-RIBOSYL CYCLASE_CYCLIC ADP-RIBOSE HYDROLASE"/>
    <property type="match status" value="1"/>
</dbReference>
<sequence>MGTVMSSQKKGRKVRGVDHIDMPAQLEKTGPDRADREKVEPDKGPAPEGNELQKEKLDKWILETSDNMEYLQSSDDYATEECFKIYDNLRKASTLKPKSNRIVLAEHLLSVGFVEIFPRMWNDLNSYQIYVDEPVPKAKQALTNLKRMLGSYWNFTDCSDKACTEFGKLKCLDLLIEGLKDPELSVDRLNDDGKRYVVKGILGIIHNCCRRKFKNRARCYSAIDNLQELTTSSYLIVRAKSFIILAYVAKKSEVEKLQTNNGCMKFMLKMIEEALVYKNHVTKKYGFSACETLQGLNQLAINDENKKLIVELDGLLLIGKMLGEKCTDEEQETAAAAIWQLAFVDENKEKIRQDQEIIKSLMFLKNSENAAIRDACTGALWEIYDTKVPLGVHNEKSERSLSSSTISINSETPHIMISYQWDCQERMIEIRDLLQKAGFNVWMDIDKMAGDILGAMAQAVERSALVLVCMTQKYFESYNGRTEATYAYKLKKPIIPLQLEEGYEGEGWLGALVGTLLYYKMFSNEVIPDNLPGLIKEIGDRGKMPKKVSVKQNGIGPQKSRITTSPPPRPEAPILPAKSYSKGSSASAISRWSTEQVQAWLETNNIHTLHTTLCSLNGEQLVQMRKQLARAPEFFHKNLKEELNLGFISILTLTAALDKLLI</sequence>
<dbReference type="SUPFAM" id="SSF47769">
    <property type="entry name" value="SAM/Pointed domain"/>
    <property type="match status" value="1"/>
</dbReference>
<dbReference type="RefSeq" id="XP_030855500.1">
    <property type="nucleotide sequence ID" value="XM_030999640.1"/>
</dbReference>
<dbReference type="InterPro" id="IPR035897">
    <property type="entry name" value="Toll_tir_struct_dom_sf"/>
</dbReference>
<dbReference type="Proteomes" id="UP000007110">
    <property type="component" value="Unassembled WGS sequence"/>
</dbReference>
<dbReference type="GO" id="GO:0007165">
    <property type="term" value="P:signal transduction"/>
    <property type="evidence" value="ECO:0007669"/>
    <property type="project" value="InterPro"/>
</dbReference>
<dbReference type="InterPro" id="IPR016024">
    <property type="entry name" value="ARM-type_fold"/>
</dbReference>
<keyword evidence="4" id="KW-1185">Reference proteome</keyword>
<accession>A0A7M7PUK1</accession>
<dbReference type="OMA" id="YKDSHNT"/>
<evidence type="ECO:0000256" key="1">
    <source>
        <dbReference type="SAM" id="MobiDB-lite"/>
    </source>
</evidence>
<dbReference type="GeneID" id="583612"/>
<name>A0A7M7PUK1_STRPU</name>
<reference evidence="4" key="1">
    <citation type="submission" date="2015-02" db="EMBL/GenBank/DDBJ databases">
        <title>Genome sequencing for Strongylocentrotus purpuratus.</title>
        <authorList>
            <person name="Murali S."/>
            <person name="Liu Y."/>
            <person name="Vee V."/>
            <person name="English A."/>
            <person name="Wang M."/>
            <person name="Skinner E."/>
            <person name="Han Y."/>
            <person name="Muzny D.M."/>
            <person name="Worley K.C."/>
            <person name="Gibbs R.A."/>
        </authorList>
    </citation>
    <scope>NUCLEOTIDE SEQUENCE</scope>
</reference>
<dbReference type="EnsemblMetazoa" id="XM_030999640">
    <property type="protein sequence ID" value="XP_030855500"/>
    <property type="gene ID" value="LOC583612"/>
</dbReference>
<evidence type="ECO:0000313" key="3">
    <source>
        <dbReference type="EnsemblMetazoa" id="XP_030855501"/>
    </source>
</evidence>
<dbReference type="OrthoDB" id="2148946at2759"/>
<organism evidence="3 4">
    <name type="scientific">Strongylocentrotus purpuratus</name>
    <name type="common">Purple sea urchin</name>
    <dbReference type="NCBI Taxonomy" id="7668"/>
    <lineage>
        <taxon>Eukaryota</taxon>
        <taxon>Metazoa</taxon>
        <taxon>Echinodermata</taxon>
        <taxon>Eleutherozoa</taxon>
        <taxon>Echinozoa</taxon>
        <taxon>Echinoidea</taxon>
        <taxon>Euechinoidea</taxon>
        <taxon>Echinacea</taxon>
        <taxon>Camarodonta</taxon>
        <taxon>Echinidea</taxon>
        <taxon>Strongylocentrotidae</taxon>
        <taxon>Strongylocentrotus</taxon>
    </lineage>
</organism>
<dbReference type="PANTHER" id="PTHR46270">
    <property type="entry name" value="ARMADILLO-TYPE FOLD-RELATED"/>
    <property type="match status" value="1"/>
</dbReference>
<dbReference type="Gene3D" id="1.10.150.50">
    <property type="entry name" value="Transcription Factor, Ets-1"/>
    <property type="match status" value="1"/>
</dbReference>
<dbReference type="Gene3D" id="3.40.50.10140">
    <property type="entry name" value="Toll/interleukin-1 receptor homology (TIR) domain"/>
    <property type="match status" value="1"/>
</dbReference>
<feature type="region of interest" description="Disordered" evidence="1">
    <location>
        <begin position="547"/>
        <end position="581"/>
    </location>
</feature>
<feature type="domain" description="TIR" evidence="2">
    <location>
        <begin position="415"/>
        <end position="522"/>
    </location>
</feature>
<dbReference type="InParanoid" id="A0A7M7PUK1"/>
<evidence type="ECO:0000259" key="2">
    <source>
        <dbReference type="Pfam" id="PF13676"/>
    </source>
</evidence>